<protein>
    <submittedName>
        <fullName evidence="2">FkbM family methyltransferase</fullName>
    </submittedName>
</protein>
<dbReference type="GO" id="GO:0032259">
    <property type="term" value="P:methylation"/>
    <property type="evidence" value="ECO:0007669"/>
    <property type="project" value="UniProtKB-KW"/>
</dbReference>
<feature type="domain" description="Methyltransferase FkbM" evidence="1">
    <location>
        <begin position="70"/>
        <end position="223"/>
    </location>
</feature>
<keyword evidence="3" id="KW-1185">Reference proteome</keyword>
<accession>A0ABT0QES1</accession>
<dbReference type="NCBIfam" id="TIGR01444">
    <property type="entry name" value="fkbM_fam"/>
    <property type="match status" value="1"/>
</dbReference>
<dbReference type="Gene3D" id="3.40.50.150">
    <property type="entry name" value="Vaccinia Virus protein VP39"/>
    <property type="match status" value="1"/>
</dbReference>
<evidence type="ECO:0000313" key="3">
    <source>
        <dbReference type="Proteomes" id="UP001165381"/>
    </source>
</evidence>
<dbReference type="Proteomes" id="UP001165381">
    <property type="component" value="Unassembled WGS sequence"/>
</dbReference>
<keyword evidence="2" id="KW-0808">Transferase</keyword>
<evidence type="ECO:0000259" key="1">
    <source>
        <dbReference type="Pfam" id="PF05050"/>
    </source>
</evidence>
<gene>
    <name evidence="2" type="ORF">M3P09_10765</name>
</gene>
<dbReference type="Pfam" id="PF05050">
    <property type="entry name" value="Methyltransf_21"/>
    <property type="match status" value="1"/>
</dbReference>
<comment type="caution">
    <text evidence="2">The sequence shown here is derived from an EMBL/GenBank/DDBJ whole genome shotgun (WGS) entry which is preliminary data.</text>
</comment>
<evidence type="ECO:0000313" key="2">
    <source>
        <dbReference type="EMBL" id="MCL6295477.1"/>
    </source>
</evidence>
<dbReference type="EMBL" id="JAMFLZ010000004">
    <property type="protein sequence ID" value="MCL6295477.1"/>
    <property type="molecule type" value="Genomic_DNA"/>
</dbReference>
<keyword evidence="2" id="KW-0489">Methyltransferase</keyword>
<organism evidence="2 3">
    <name type="scientific">Jejuia spongiicola</name>
    <dbReference type="NCBI Taxonomy" id="2942207"/>
    <lineage>
        <taxon>Bacteria</taxon>
        <taxon>Pseudomonadati</taxon>
        <taxon>Bacteroidota</taxon>
        <taxon>Flavobacteriia</taxon>
        <taxon>Flavobacteriales</taxon>
        <taxon>Flavobacteriaceae</taxon>
        <taxon>Jejuia</taxon>
    </lineage>
</organism>
<dbReference type="RefSeq" id="WP_249973127.1">
    <property type="nucleotide sequence ID" value="NZ_JAMFLZ010000004.1"/>
</dbReference>
<sequence length="238" mass="27018">MQALLKPVKYLIGLTIKTFHLPVNVGGLKIQFPSFMNMSERGSTITGKYEISERKLVSKYIKSDDAVLEMGACIGVVSLSINKMLNDKSKQVSVEPNPQMHKYLHENKINNKGEFNIETCIVSKQKEVDFFIGGKAFLGSNTMGRGKKITVPGKTLTELKNEYFDFTALVMDIEGGELNFFRSFDLESSKIRLIIWETHMHPNMLSKEELFECYEKLEKQGFSLKEKAGNVEAWSRSV</sequence>
<name>A0ABT0QES1_9FLAO</name>
<dbReference type="SUPFAM" id="SSF53335">
    <property type="entry name" value="S-adenosyl-L-methionine-dependent methyltransferases"/>
    <property type="match status" value="1"/>
</dbReference>
<dbReference type="GO" id="GO:0008168">
    <property type="term" value="F:methyltransferase activity"/>
    <property type="evidence" value="ECO:0007669"/>
    <property type="project" value="UniProtKB-KW"/>
</dbReference>
<proteinExistence type="predicted"/>
<dbReference type="InterPro" id="IPR029063">
    <property type="entry name" value="SAM-dependent_MTases_sf"/>
</dbReference>
<reference evidence="2" key="1">
    <citation type="submission" date="2022-05" db="EMBL/GenBank/DDBJ databases">
        <authorList>
            <person name="Park J.-S."/>
        </authorList>
    </citation>
    <scope>NUCLEOTIDE SEQUENCE</scope>
    <source>
        <strain evidence="2">2012CJ34-3</strain>
    </source>
</reference>
<dbReference type="InterPro" id="IPR006342">
    <property type="entry name" value="FkbM_mtfrase"/>
</dbReference>